<keyword evidence="10" id="KW-1185">Reference proteome</keyword>
<dbReference type="PANTHER" id="PTHR33841">
    <property type="entry name" value="DNA METHYLTRANSFERASE YEEA-RELATED"/>
    <property type="match status" value="1"/>
</dbReference>
<feature type="domain" description="DNA methylase adenine-specific" evidence="8">
    <location>
        <begin position="292"/>
        <end position="546"/>
    </location>
</feature>
<evidence type="ECO:0000256" key="7">
    <source>
        <dbReference type="SAM" id="MobiDB-lite"/>
    </source>
</evidence>
<organism evidence="9 10">
    <name type="scientific">Haloferula chungangensis</name>
    <dbReference type="NCBI Taxonomy" id="1048331"/>
    <lineage>
        <taxon>Bacteria</taxon>
        <taxon>Pseudomonadati</taxon>
        <taxon>Verrucomicrobiota</taxon>
        <taxon>Verrucomicrobiia</taxon>
        <taxon>Verrucomicrobiales</taxon>
        <taxon>Verrucomicrobiaceae</taxon>
        <taxon>Haloferula</taxon>
    </lineage>
</organism>
<gene>
    <name evidence="9" type="ORF">ACFQY0_10475</name>
</gene>
<dbReference type="InterPro" id="IPR003356">
    <property type="entry name" value="DNA_methylase_A-5"/>
</dbReference>
<dbReference type="InterPro" id="IPR029063">
    <property type="entry name" value="SAM-dependent_MTases_sf"/>
</dbReference>
<dbReference type="GO" id="GO:0032259">
    <property type="term" value="P:methylation"/>
    <property type="evidence" value="ECO:0007669"/>
    <property type="project" value="UniProtKB-KW"/>
</dbReference>
<keyword evidence="4 9" id="KW-0808">Transferase</keyword>
<proteinExistence type="inferred from homology"/>
<dbReference type="RefSeq" id="WP_379712040.1">
    <property type="nucleotide sequence ID" value="NZ_JBHTBS010000004.1"/>
</dbReference>
<dbReference type="PROSITE" id="PS00092">
    <property type="entry name" value="N6_MTASE"/>
    <property type="match status" value="1"/>
</dbReference>
<dbReference type="Proteomes" id="UP001596472">
    <property type="component" value="Unassembled WGS sequence"/>
</dbReference>
<evidence type="ECO:0000256" key="4">
    <source>
        <dbReference type="ARBA" id="ARBA00022679"/>
    </source>
</evidence>
<evidence type="ECO:0000256" key="1">
    <source>
        <dbReference type="ARBA" id="ARBA00006594"/>
    </source>
</evidence>
<evidence type="ECO:0000256" key="3">
    <source>
        <dbReference type="ARBA" id="ARBA00022603"/>
    </source>
</evidence>
<comment type="similarity">
    <text evidence="1">Belongs to the N(4)/N(6)-methyltransferase family.</text>
</comment>
<evidence type="ECO:0000256" key="2">
    <source>
        <dbReference type="ARBA" id="ARBA00011900"/>
    </source>
</evidence>
<comment type="caution">
    <text evidence="9">The sequence shown here is derived from an EMBL/GenBank/DDBJ whole genome shotgun (WGS) entry which is preliminary data.</text>
</comment>
<dbReference type="EMBL" id="JBHTBS010000004">
    <property type="protein sequence ID" value="MFC7337603.1"/>
    <property type="molecule type" value="Genomic_DNA"/>
</dbReference>
<comment type="catalytic activity">
    <reaction evidence="6">
        <text>a 2'-deoxyadenosine in DNA + S-adenosyl-L-methionine = an N(6)-methyl-2'-deoxyadenosine in DNA + S-adenosyl-L-homocysteine + H(+)</text>
        <dbReference type="Rhea" id="RHEA:15197"/>
        <dbReference type="Rhea" id="RHEA-COMP:12418"/>
        <dbReference type="Rhea" id="RHEA-COMP:12419"/>
        <dbReference type="ChEBI" id="CHEBI:15378"/>
        <dbReference type="ChEBI" id="CHEBI:57856"/>
        <dbReference type="ChEBI" id="CHEBI:59789"/>
        <dbReference type="ChEBI" id="CHEBI:90615"/>
        <dbReference type="ChEBI" id="CHEBI:90616"/>
        <dbReference type="EC" id="2.1.1.72"/>
    </reaction>
</comment>
<evidence type="ECO:0000259" key="8">
    <source>
        <dbReference type="Pfam" id="PF02384"/>
    </source>
</evidence>
<accession>A0ABW2L8I9</accession>
<reference evidence="10" key="1">
    <citation type="journal article" date="2019" name="Int. J. Syst. Evol. Microbiol.">
        <title>The Global Catalogue of Microorganisms (GCM) 10K type strain sequencing project: providing services to taxonomists for standard genome sequencing and annotation.</title>
        <authorList>
            <consortium name="The Broad Institute Genomics Platform"/>
            <consortium name="The Broad Institute Genome Sequencing Center for Infectious Disease"/>
            <person name="Wu L."/>
            <person name="Ma J."/>
        </authorList>
    </citation>
    <scope>NUCLEOTIDE SEQUENCE [LARGE SCALE GENOMIC DNA]</scope>
    <source>
        <strain evidence="10">CGMCC 4.1467</strain>
    </source>
</reference>
<evidence type="ECO:0000256" key="6">
    <source>
        <dbReference type="ARBA" id="ARBA00047942"/>
    </source>
</evidence>
<evidence type="ECO:0000256" key="5">
    <source>
        <dbReference type="ARBA" id="ARBA00022747"/>
    </source>
</evidence>
<feature type="region of interest" description="Disordered" evidence="7">
    <location>
        <begin position="835"/>
        <end position="857"/>
    </location>
</feature>
<dbReference type="Gene3D" id="3.40.50.150">
    <property type="entry name" value="Vaccinia Virus protein VP39"/>
    <property type="match status" value="1"/>
</dbReference>
<sequence length="1034" mass="115424">MSATKVISALGYHDSPNFVTESEFTWGRLGSFAHVLRKAGAELSLSGAYTLKGPGPAIPLVYVCHVDDEKRVSEIHKLVWNQDVVPYLIVSSPAGIRVFSGFDYSPGGNKDSHGVLQRLVKPDDIASQLSSFSAKSIDSGATWNRYSSKITPTTRLNARLLDNLKSLDAHLQAQELPRESSHALIGKFVYLHYLRDRGILSDKKLERWGLRSEQVFGSQATLSGFREVCAKLDQWLNGRIFPIDFSQKSGIKSHHIKWVSGIFAGEDITSDGSRQLHLDFPAYDFSFIPVETLSVVYEQFLHDAPDKSTQTRGSETRAYYTPLPVVNLMLSQLDSDLPLKRGMRVFDPTCGSGAFLVQCYRKLIEREFPPGTTPKPGQLRELLQESIFGIDLDPDACSVAELSLILTLLDYINPPDLEPPLHNFKLPDLRGQNIVEGDFFSSPGPSRAKDQTYDWVVGNPPWKKISLTRPGRTFAEAASWIKKYSKTHPVGNNEVARAIAWKAEEHLAPTGRAALLLPAMTLFETAAKTFREKFISHFDVSTVANFSNLAEVLAGGRFRVPSAAVFFKHRVEGHPPESVRVFSPLVANQEVTRPRKPGSRIESWVLTIDSSDVRELPMASVANGESLPWKIAAWGCPGDAALLNRLSSSFPKLGELEGETFQISEGLQNRTWSDKEPLDEIPEIAGAKTLDTKSLAKWRRLFRFEDRFLKTIPKEERWVRKGRATLPLSVCRPPHVILSAARNFAVFSNEFLVVPARQIGIVSPTDDTLLLKALALFLSSDFARYHEFLSSSQLGVQRYVSTLNAVRALPIPLVKLSRSELKIWADLHDKLAKTPPARLNNTEDDLDFSNNSSREPAEPLLEELNRLTAEALGLTKRDQNLIRSLIETRIHLNDGRVGDEAVKAPSKKDLRDYARALKADLDEFLGLSSGSGHEITITLTDQAGLLRIARATSEPIRGGIQICDSVEPEDTEAAATLIHLRKIEPQWVYFRRSLRYYHKDRTYLLKPLQRFQWTVAQATMDAASVIADHITKGP</sequence>
<dbReference type="PANTHER" id="PTHR33841:SF1">
    <property type="entry name" value="DNA METHYLTRANSFERASE A"/>
    <property type="match status" value="1"/>
</dbReference>
<keyword evidence="3 9" id="KW-0489">Methyltransferase</keyword>
<dbReference type="GO" id="GO:0008168">
    <property type="term" value="F:methyltransferase activity"/>
    <property type="evidence" value="ECO:0007669"/>
    <property type="project" value="UniProtKB-KW"/>
</dbReference>
<dbReference type="EC" id="2.1.1.72" evidence="2"/>
<keyword evidence="5" id="KW-0680">Restriction system</keyword>
<dbReference type="PRINTS" id="PR00507">
    <property type="entry name" value="N12N6MTFRASE"/>
</dbReference>
<dbReference type="InterPro" id="IPR050953">
    <property type="entry name" value="N4_N6_ade-DNA_methylase"/>
</dbReference>
<dbReference type="InterPro" id="IPR002052">
    <property type="entry name" value="DNA_methylase_N6_adenine_CS"/>
</dbReference>
<protein>
    <recommendedName>
        <fullName evidence="2">site-specific DNA-methyltransferase (adenine-specific)</fullName>
        <ecNumber evidence="2">2.1.1.72</ecNumber>
    </recommendedName>
</protein>
<evidence type="ECO:0000313" key="9">
    <source>
        <dbReference type="EMBL" id="MFC7337603.1"/>
    </source>
</evidence>
<dbReference type="Pfam" id="PF02384">
    <property type="entry name" value="N6_Mtase"/>
    <property type="match status" value="1"/>
</dbReference>
<evidence type="ECO:0000313" key="10">
    <source>
        <dbReference type="Proteomes" id="UP001596472"/>
    </source>
</evidence>
<dbReference type="SUPFAM" id="SSF53335">
    <property type="entry name" value="S-adenosyl-L-methionine-dependent methyltransferases"/>
    <property type="match status" value="1"/>
</dbReference>
<name>A0ABW2L8I9_9BACT</name>